<evidence type="ECO:0000256" key="2">
    <source>
        <dbReference type="ARBA" id="ARBA00023002"/>
    </source>
</evidence>
<dbReference type="EMBL" id="WNWQ01000302">
    <property type="protein sequence ID" value="KAE9971172.1"/>
    <property type="molecule type" value="Genomic_DNA"/>
</dbReference>
<sequence>MASSTVKVAVLDDYQSLSARFFENVSPDRVKVTYFPETLNTRNDGGLAKAIERLKPFAVISSMRERTPFPKALLTELPNLKLLLTTGKRNASIDLEACKELGIAVAGTDPRHDLPKGKHIVPDSTTTHCWAMILGLSRHIARDDVVVKEGGWQGPTLATAIAGKTLALCGLGRLGTSCARIGILAWGMKVICWSSNLTQEKADEQAKSVGLEAGDFEVVTKEELFKQADVLSVHYVLGERSRGLVGATELVLMKPSALLINTSRGPIIDDSALLQACESGAIAGVGLDVFDLEPLPKDSKLLNFTTIGSFRIMDNLRSLNTSLPSTSSPRRQPSSQPPELLLQLFKDAALNVTTLYKTAAAEHQSRYNEGYQDALEELLNFLDNKNLGLQDGEGWSVRQWATERFNGTTAAATTSTSESDEEAEAENRARSSSPVIQRKTSRDQLQTPTHHAHTSATTTLPPNPRSESAPPVAPPLNDQAPREQAHTRMIPPQAEFTFQSSHQYPSVHDIDMDNSSSEGNNSPAGSTLHVNIHRPRHNSRHSNRNNRTSNNSLSNNRSSSNASLGPGAGMKRRQPTADFFDLGGFNGKDHAGGGGKRSRFT</sequence>
<evidence type="ECO:0000313" key="7">
    <source>
        <dbReference type="Proteomes" id="UP000433883"/>
    </source>
</evidence>
<feature type="compositionally biased region" description="Low complexity" evidence="4">
    <location>
        <begin position="545"/>
        <end position="563"/>
    </location>
</feature>
<dbReference type="PANTHER" id="PTHR42789">
    <property type="entry name" value="D-ISOMER SPECIFIC 2-HYDROXYACID DEHYDROGENASE FAMILY PROTEIN (AFU_ORTHOLOGUE AFUA_6G10090)"/>
    <property type="match status" value="1"/>
</dbReference>
<comment type="similarity">
    <text evidence="1">Belongs to the D-isomer specific 2-hydroxyacid dehydrogenase family.</text>
</comment>
<feature type="compositionally biased region" description="Low complexity" evidence="4">
    <location>
        <begin position="408"/>
        <end position="417"/>
    </location>
</feature>
<proteinExistence type="inferred from homology"/>
<dbReference type="GO" id="GO:0016491">
    <property type="term" value="F:oxidoreductase activity"/>
    <property type="evidence" value="ECO:0007669"/>
    <property type="project" value="UniProtKB-KW"/>
</dbReference>
<feature type="region of interest" description="Disordered" evidence="4">
    <location>
        <begin position="408"/>
        <end position="485"/>
    </location>
</feature>
<dbReference type="InterPro" id="IPR050857">
    <property type="entry name" value="D-2-hydroxyacid_DH"/>
</dbReference>
<dbReference type="InterPro" id="IPR036291">
    <property type="entry name" value="NAD(P)-bd_dom_sf"/>
</dbReference>
<dbReference type="PANTHER" id="PTHR42789:SF1">
    <property type="entry name" value="D-ISOMER SPECIFIC 2-HYDROXYACID DEHYDROGENASE FAMILY PROTEIN (AFU_ORTHOLOGUE AFUA_6G10090)"/>
    <property type="match status" value="1"/>
</dbReference>
<evidence type="ECO:0000256" key="3">
    <source>
        <dbReference type="ARBA" id="ARBA00023027"/>
    </source>
</evidence>
<keyword evidence="3" id="KW-0520">NAD</keyword>
<keyword evidence="2" id="KW-0560">Oxidoreductase</keyword>
<name>A0A8H3YV90_VENIN</name>
<dbReference type="AlphaFoldDB" id="A0A8H3YV90"/>
<evidence type="ECO:0000256" key="1">
    <source>
        <dbReference type="ARBA" id="ARBA00005854"/>
    </source>
</evidence>
<gene>
    <name evidence="6" type="ORF">BLS_004599</name>
</gene>
<dbReference type="Pfam" id="PF02826">
    <property type="entry name" value="2-Hacid_dh_C"/>
    <property type="match status" value="1"/>
</dbReference>
<dbReference type="InterPro" id="IPR029753">
    <property type="entry name" value="D-isomer_DH_CS"/>
</dbReference>
<feature type="compositionally biased region" description="Polar residues" evidence="4">
    <location>
        <begin position="513"/>
        <end position="529"/>
    </location>
</feature>
<dbReference type="InterPro" id="IPR006140">
    <property type="entry name" value="D-isomer_DH_NAD-bd"/>
</dbReference>
<evidence type="ECO:0000313" key="6">
    <source>
        <dbReference type="EMBL" id="KAE9971172.1"/>
    </source>
</evidence>
<organism evidence="6 7">
    <name type="scientific">Venturia inaequalis</name>
    <name type="common">Apple scab fungus</name>
    <dbReference type="NCBI Taxonomy" id="5025"/>
    <lineage>
        <taxon>Eukaryota</taxon>
        <taxon>Fungi</taxon>
        <taxon>Dikarya</taxon>
        <taxon>Ascomycota</taxon>
        <taxon>Pezizomycotina</taxon>
        <taxon>Dothideomycetes</taxon>
        <taxon>Pleosporomycetidae</taxon>
        <taxon>Venturiales</taxon>
        <taxon>Venturiaceae</taxon>
        <taxon>Venturia</taxon>
    </lineage>
</organism>
<dbReference type="PROSITE" id="PS00671">
    <property type="entry name" value="D_2_HYDROXYACID_DH_3"/>
    <property type="match status" value="1"/>
</dbReference>
<evidence type="ECO:0000256" key="4">
    <source>
        <dbReference type="SAM" id="MobiDB-lite"/>
    </source>
</evidence>
<comment type="caution">
    <text evidence="6">The sequence shown here is derived from an EMBL/GenBank/DDBJ whole genome shotgun (WGS) entry which is preliminary data.</text>
</comment>
<dbReference type="CDD" id="cd12169">
    <property type="entry name" value="PGDH_like_1"/>
    <property type="match status" value="1"/>
</dbReference>
<accession>A0A8H3YV90</accession>
<dbReference type="Proteomes" id="UP000433883">
    <property type="component" value="Unassembled WGS sequence"/>
</dbReference>
<protein>
    <recommendedName>
        <fullName evidence="5">D-isomer specific 2-hydroxyacid dehydrogenase NAD-binding domain-containing protein</fullName>
    </recommendedName>
</protein>
<reference evidence="6 7" key="1">
    <citation type="submission" date="2019-11" db="EMBL/GenBank/DDBJ databases">
        <title>Venturia inaequalis Genome Resource.</title>
        <authorList>
            <person name="Lichtner F.J."/>
        </authorList>
    </citation>
    <scope>NUCLEOTIDE SEQUENCE [LARGE SCALE GENOMIC DNA]</scope>
    <source>
        <strain evidence="6">Bline_iso_100314</strain>
    </source>
</reference>
<dbReference type="Gene3D" id="3.40.50.720">
    <property type="entry name" value="NAD(P)-binding Rossmann-like Domain"/>
    <property type="match status" value="2"/>
</dbReference>
<dbReference type="SUPFAM" id="SSF51735">
    <property type="entry name" value="NAD(P)-binding Rossmann-fold domains"/>
    <property type="match status" value="1"/>
</dbReference>
<feature type="compositionally biased region" description="Basic residues" evidence="4">
    <location>
        <begin position="531"/>
        <end position="544"/>
    </location>
</feature>
<feature type="domain" description="D-isomer specific 2-hydroxyacid dehydrogenase NAD-binding" evidence="5">
    <location>
        <begin position="131"/>
        <end position="305"/>
    </location>
</feature>
<evidence type="ECO:0000259" key="5">
    <source>
        <dbReference type="Pfam" id="PF02826"/>
    </source>
</evidence>
<dbReference type="SUPFAM" id="SSF52283">
    <property type="entry name" value="Formate/glycerate dehydrogenase catalytic domain-like"/>
    <property type="match status" value="1"/>
</dbReference>
<dbReference type="GO" id="GO:0051287">
    <property type="term" value="F:NAD binding"/>
    <property type="evidence" value="ECO:0007669"/>
    <property type="project" value="InterPro"/>
</dbReference>
<feature type="region of interest" description="Disordered" evidence="4">
    <location>
        <begin position="506"/>
        <end position="601"/>
    </location>
</feature>